<keyword evidence="5 7" id="KW-1133">Transmembrane helix</keyword>
<accession>A0ABY4SB19</accession>
<gene>
    <name evidence="8" type="ORF">MW290_26405</name>
</gene>
<keyword evidence="9" id="KW-1185">Reference proteome</keyword>
<evidence type="ECO:0000313" key="8">
    <source>
        <dbReference type="EMBL" id="URI09102.1"/>
    </source>
</evidence>
<evidence type="ECO:0000256" key="5">
    <source>
        <dbReference type="ARBA" id="ARBA00022989"/>
    </source>
</evidence>
<dbReference type="PANTHER" id="PTHR34584">
    <property type="entry name" value="NA(+)/H(+) ANTIPORTER SUBUNIT E1"/>
    <property type="match status" value="1"/>
</dbReference>
<sequence length="167" mass="17967">MKRRWFAHPVLSLLTGAVWLLLQGSVTAATLLWAVILGLGLPWLAAPFLNPGTRLHAGGRALHLLGVVLWDIVVANLAVAWLVLNPAARPQPAWVRVPLDIRHPNGTVLLAAIITTTPGTVSCVIEPARPGRETAAILVHALNCTDPAALVAEIKSRYEAPLREIFE</sequence>
<dbReference type="InterPro" id="IPR002758">
    <property type="entry name" value="Cation_antiport_E"/>
</dbReference>
<evidence type="ECO:0000256" key="1">
    <source>
        <dbReference type="ARBA" id="ARBA00004651"/>
    </source>
</evidence>
<evidence type="ECO:0000256" key="4">
    <source>
        <dbReference type="ARBA" id="ARBA00022692"/>
    </source>
</evidence>
<reference evidence="8" key="1">
    <citation type="submission" date="2022-05" db="EMBL/GenBank/DDBJ databases">
        <title>An RpoN-dependent PEP-CTERM gene is involved in floc formation of an Aquincola tertiaricarbonis strain.</title>
        <authorList>
            <person name="Qiu D."/>
            <person name="Xia M."/>
        </authorList>
    </citation>
    <scope>NUCLEOTIDE SEQUENCE</scope>
    <source>
        <strain evidence="8">RN12</strain>
    </source>
</reference>
<evidence type="ECO:0000256" key="2">
    <source>
        <dbReference type="ARBA" id="ARBA00006228"/>
    </source>
</evidence>
<dbReference type="NCBIfam" id="NF006518">
    <property type="entry name" value="PRK08965.1-2"/>
    <property type="match status" value="1"/>
</dbReference>
<feature type="transmembrane region" description="Helical" evidence="7">
    <location>
        <begin position="61"/>
        <end position="84"/>
    </location>
</feature>
<dbReference type="PIRSF" id="PIRSF019239">
    <property type="entry name" value="MrpE"/>
    <property type="match status" value="1"/>
</dbReference>
<dbReference type="Pfam" id="PF01899">
    <property type="entry name" value="MNHE"/>
    <property type="match status" value="1"/>
</dbReference>
<keyword evidence="4 7" id="KW-0812">Transmembrane</keyword>
<name>A0ABY4SB19_AQUTE</name>
<keyword evidence="3" id="KW-1003">Cell membrane</keyword>
<comment type="similarity">
    <text evidence="2">Belongs to the CPA3 antiporters (TC 2.A.63) subunit E family.</text>
</comment>
<organism evidence="8 9">
    <name type="scientific">Aquincola tertiaricarbonis</name>
    <dbReference type="NCBI Taxonomy" id="391953"/>
    <lineage>
        <taxon>Bacteria</taxon>
        <taxon>Pseudomonadati</taxon>
        <taxon>Pseudomonadota</taxon>
        <taxon>Betaproteobacteria</taxon>
        <taxon>Burkholderiales</taxon>
        <taxon>Sphaerotilaceae</taxon>
        <taxon>Aquincola</taxon>
    </lineage>
</organism>
<evidence type="ECO:0000256" key="3">
    <source>
        <dbReference type="ARBA" id="ARBA00022475"/>
    </source>
</evidence>
<protein>
    <submittedName>
        <fullName evidence="8">Na+/H+ antiporter subunit E</fullName>
    </submittedName>
</protein>
<proteinExistence type="inferred from homology"/>
<dbReference type="Proteomes" id="UP001056201">
    <property type="component" value="Chromosome 2"/>
</dbReference>
<keyword evidence="6 7" id="KW-0472">Membrane</keyword>
<dbReference type="PANTHER" id="PTHR34584:SF1">
    <property type="entry name" value="NA(+)_H(+) ANTIPORTER SUBUNIT E1"/>
    <property type="match status" value="1"/>
</dbReference>
<evidence type="ECO:0000256" key="6">
    <source>
        <dbReference type="ARBA" id="ARBA00023136"/>
    </source>
</evidence>
<evidence type="ECO:0000256" key="7">
    <source>
        <dbReference type="SAM" id="Phobius"/>
    </source>
</evidence>
<dbReference type="EMBL" id="CP097636">
    <property type="protein sequence ID" value="URI09102.1"/>
    <property type="molecule type" value="Genomic_DNA"/>
</dbReference>
<dbReference type="RefSeq" id="WP_250197322.1">
    <property type="nucleotide sequence ID" value="NZ_CP097636.1"/>
</dbReference>
<comment type="subcellular location">
    <subcellularLocation>
        <location evidence="1">Cell membrane</location>
        <topology evidence="1">Multi-pass membrane protein</topology>
    </subcellularLocation>
</comment>
<evidence type="ECO:0000313" key="9">
    <source>
        <dbReference type="Proteomes" id="UP001056201"/>
    </source>
</evidence>